<dbReference type="Gene3D" id="3.40.1260.10">
    <property type="entry name" value="DsrEFH-like"/>
    <property type="match status" value="1"/>
</dbReference>
<gene>
    <name evidence="1" type="ORF">SIL87_17825</name>
</gene>
<dbReference type="PANTHER" id="PTHR34655:SF1">
    <property type="match status" value="1"/>
</dbReference>
<accession>A0AAW9DX04</accession>
<protein>
    <submittedName>
        <fullName evidence="1">DsrE/DsrF/DrsH-like family protein</fullName>
    </submittedName>
</protein>
<dbReference type="AlphaFoldDB" id="A0AAW9DX04"/>
<keyword evidence="2" id="KW-1185">Reference proteome</keyword>
<dbReference type="EMBL" id="JAWXYB010000018">
    <property type="protein sequence ID" value="MDX5932615.1"/>
    <property type="molecule type" value="Genomic_DNA"/>
</dbReference>
<dbReference type="SUPFAM" id="SSF75169">
    <property type="entry name" value="DsrEFH-like"/>
    <property type="match status" value="1"/>
</dbReference>
<name>A0AAW9DX04_ACIAO</name>
<dbReference type="InterPro" id="IPR027396">
    <property type="entry name" value="DsrEFH-like"/>
</dbReference>
<proteinExistence type="predicted"/>
<dbReference type="InterPro" id="IPR032836">
    <property type="entry name" value="DsrE2-like"/>
</dbReference>
<dbReference type="PANTHER" id="PTHR34655">
    <property type="entry name" value="CONSERVED WITHIN P. AEROPHILUM"/>
    <property type="match status" value="1"/>
</dbReference>
<evidence type="ECO:0000313" key="1">
    <source>
        <dbReference type="EMBL" id="MDX5932615.1"/>
    </source>
</evidence>
<dbReference type="Proteomes" id="UP001279553">
    <property type="component" value="Unassembled WGS sequence"/>
</dbReference>
<evidence type="ECO:0000313" key="2">
    <source>
        <dbReference type="Proteomes" id="UP001279553"/>
    </source>
</evidence>
<dbReference type="RefSeq" id="WP_319615469.1">
    <property type="nucleotide sequence ID" value="NZ_JAWXYB010000018.1"/>
</dbReference>
<sequence>MNTPLYVICLSGNIEHLQFCAMTASVAAVSGRKVSIFVSMNAFPHFTNKSAETPPTTGPFGDLMATKKLPPFMELFDNAVELGDAEIFACSMAMDVMGIGKDDLKPFVAGALGLTKFLSDAESGQLLIF</sequence>
<reference evidence="1 2" key="1">
    <citation type="submission" date="2023-11" db="EMBL/GenBank/DDBJ databases">
        <title>MicrobeMod: A computational toolkit for identifying prokaryotic methylation and restriction-modification with nanopore sequencing.</title>
        <authorList>
            <person name="Crits-Christoph A."/>
            <person name="Kang S.C."/>
            <person name="Lee H."/>
            <person name="Ostrov N."/>
        </authorList>
    </citation>
    <scope>NUCLEOTIDE SEQUENCE [LARGE SCALE GENOMIC DNA]</scope>
    <source>
        <strain evidence="1 2">DSMZ 700</strain>
    </source>
</reference>
<dbReference type="Pfam" id="PF13686">
    <property type="entry name" value="DrsE_2"/>
    <property type="match status" value="1"/>
</dbReference>
<comment type="caution">
    <text evidence="1">The sequence shown here is derived from an EMBL/GenBank/DDBJ whole genome shotgun (WGS) entry which is preliminary data.</text>
</comment>
<organism evidence="1 2">
    <name type="scientific">Acidiphilium acidophilum</name>
    <name type="common">Thiobacillus acidophilus</name>
    <dbReference type="NCBI Taxonomy" id="76588"/>
    <lineage>
        <taxon>Bacteria</taxon>
        <taxon>Pseudomonadati</taxon>
        <taxon>Pseudomonadota</taxon>
        <taxon>Alphaproteobacteria</taxon>
        <taxon>Acetobacterales</taxon>
        <taxon>Acidocellaceae</taxon>
        <taxon>Acidiphilium</taxon>
    </lineage>
</organism>